<name>A0A1H3IIQ4_9PSED</name>
<proteinExistence type="predicted"/>
<reference evidence="1 2" key="1">
    <citation type="submission" date="2016-10" db="EMBL/GenBank/DDBJ databases">
        <authorList>
            <person name="de Groot N.N."/>
        </authorList>
    </citation>
    <scope>NUCLEOTIDE SEQUENCE [LARGE SCALE GENOMIC DNA]</scope>
    <source>
        <strain evidence="1 2">ICMP 14252</strain>
    </source>
</reference>
<dbReference type="Proteomes" id="UP000182902">
    <property type="component" value="Unassembled WGS sequence"/>
</dbReference>
<sequence>MVRGGYGYVGYSGLDMAWQGLQAGGWSDVFFDNVFISPAVIDAGLVTGDETYEFAIWHSYRSSLELLGVKEFGGARVELSGTKSGEVSSFVSSKYQVFLNQSNGDTSYKAAFDFGQAGSYNFNLTASQAIVLHFPIDWSMQPELRTSYLTEVIESWNGAEQRISLRDQPRLSATYQFGLTDADQYLFGNLLGNFSGQYLVPLWPYQSELAEPVSRFDSKATVTDLSAWVVPGCRVMLSDADMWEICLVASVAGMEVAFSDLVKKNYRSGARLVPVSQAWINDEVSSVAHGMNVEVTGASFDFDEVELLRPAPVDDFSIFNDRRVLDIRPDRSRDCTLQYKRLRETLDPSIGGRYIHDRIQGAIKYLQFSWRFFDPKSRKRFDDFAELERGAQGEFYIESPLVAMHLVKDIEAPTLEITIAEANYKNFLKSNTFAPAIALKLYNGTVLYRNVDSAIQGQDRTEVVTLQEPVNDIRMEGVEYIAPLFLGRFESDEFAHIFDTPSDSSITKIIKQLIYVDSEIDREVTLT</sequence>
<evidence type="ECO:0000313" key="1">
    <source>
        <dbReference type="EMBL" id="SDY27552.1"/>
    </source>
</evidence>
<gene>
    <name evidence="1" type="ORF">SAMN05216247_103273</name>
</gene>
<dbReference type="AlphaFoldDB" id="A0A1H3IIQ4"/>
<protein>
    <submittedName>
        <fullName evidence="1">Uncharacterized protein</fullName>
    </submittedName>
</protein>
<dbReference type="EMBL" id="FNOX01000003">
    <property type="protein sequence ID" value="SDY27552.1"/>
    <property type="molecule type" value="Genomic_DNA"/>
</dbReference>
<organism evidence="1 2">
    <name type="scientific">Pseudomonas salomonii</name>
    <dbReference type="NCBI Taxonomy" id="191391"/>
    <lineage>
        <taxon>Bacteria</taxon>
        <taxon>Pseudomonadati</taxon>
        <taxon>Pseudomonadota</taxon>
        <taxon>Gammaproteobacteria</taxon>
        <taxon>Pseudomonadales</taxon>
        <taxon>Pseudomonadaceae</taxon>
        <taxon>Pseudomonas</taxon>
    </lineage>
</organism>
<accession>A0A1H3IIQ4</accession>
<evidence type="ECO:0000313" key="2">
    <source>
        <dbReference type="Proteomes" id="UP000182902"/>
    </source>
</evidence>